<dbReference type="GO" id="GO:0015627">
    <property type="term" value="C:type II protein secretion system complex"/>
    <property type="evidence" value="ECO:0007669"/>
    <property type="project" value="TreeGrafter"/>
</dbReference>
<dbReference type="GO" id="GO:0009306">
    <property type="term" value="P:protein secretion"/>
    <property type="evidence" value="ECO:0007669"/>
    <property type="project" value="InterPro"/>
</dbReference>
<dbReference type="PRINTS" id="PR01032">
    <property type="entry name" value="PHAGEIV"/>
</dbReference>
<dbReference type="STRING" id="572480.Arnit_2299"/>
<keyword evidence="3" id="KW-0732">Signal</keyword>
<keyword evidence="9" id="KW-1185">Reference proteome</keyword>
<evidence type="ECO:0000256" key="4">
    <source>
        <dbReference type="ARBA" id="ARBA00023136"/>
    </source>
</evidence>
<dbReference type="Gene3D" id="3.55.50.30">
    <property type="match status" value="1"/>
</dbReference>
<evidence type="ECO:0000313" key="8">
    <source>
        <dbReference type="EMBL" id="ADG93950.1"/>
    </source>
</evidence>
<dbReference type="KEGG" id="ant:Arnit_2299"/>
<dbReference type="GO" id="GO:0016020">
    <property type="term" value="C:membrane"/>
    <property type="evidence" value="ECO:0007669"/>
    <property type="project" value="UniProtKB-SubCell"/>
</dbReference>
<evidence type="ECO:0000256" key="1">
    <source>
        <dbReference type="ARBA" id="ARBA00004370"/>
    </source>
</evidence>
<name>D5V0Y8_ARCNC</name>
<dbReference type="Pfam" id="PF21305">
    <property type="entry name" value="type_II_gspD_N0"/>
    <property type="match status" value="1"/>
</dbReference>
<evidence type="ECO:0000256" key="3">
    <source>
        <dbReference type="ARBA" id="ARBA00022729"/>
    </source>
</evidence>
<dbReference type="InterPro" id="IPR049371">
    <property type="entry name" value="GspD-like_N0"/>
</dbReference>
<dbReference type="AlphaFoldDB" id="D5V0Y8"/>
<dbReference type="InterPro" id="IPR004846">
    <property type="entry name" value="T2SS/T3SS_dom"/>
</dbReference>
<evidence type="ECO:0000256" key="2">
    <source>
        <dbReference type="ARBA" id="ARBA00022692"/>
    </source>
</evidence>
<dbReference type="PRINTS" id="PR00811">
    <property type="entry name" value="BCTERIALGSPD"/>
</dbReference>
<dbReference type="OrthoDB" id="9775455at2"/>
<dbReference type="Gene3D" id="3.30.1370.120">
    <property type="match status" value="1"/>
</dbReference>
<dbReference type="RefSeq" id="WP_013136095.1">
    <property type="nucleotide sequence ID" value="NC_014166.1"/>
</dbReference>
<dbReference type="EMBL" id="CP001999">
    <property type="protein sequence ID" value="ADG93950.1"/>
    <property type="molecule type" value="Genomic_DNA"/>
</dbReference>
<keyword evidence="4" id="KW-0472">Membrane</keyword>
<comment type="subcellular location">
    <subcellularLocation>
        <location evidence="1">Membrane</location>
    </subcellularLocation>
</comment>
<accession>D5V0Y8</accession>
<evidence type="ECO:0000259" key="6">
    <source>
        <dbReference type="Pfam" id="PF00263"/>
    </source>
</evidence>
<evidence type="ECO:0000256" key="5">
    <source>
        <dbReference type="RuleBase" id="RU004003"/>
    </source>
</evidence>
<dbReference type="InterPro" id="IPR038591">
    <property type="entry name" value="NolW-like_sf"/>
</dbReference>
<dbReference type="Pfam" id="PF00263">
    <property type="entry name" value="Secretin"/>
    <property type="match status" value="1"/>
</dbReference>
<dbReference type="PANTHER" id="PTHR30332:SF24">
    <property type="entry name" value="SECRETIN GSPD-RELATED"/>
    <property type="match status" value="1"/>
</dbReference>
<evidence type="ECO:0000313" key="9">
    <source>
        <dbReference type="Proteomes" id="UP000000939"/>
    </source>
</evidence>
<organism evidence="8 9">
    <name type="scientific">Arcobacter nitrofigilis (strain ATCC 33309 / DSM 7299 / CCUG 15893 / LMG 7604 / NCTC 12251 / CI)</name>
    <name type="common">Campylobacter nitrofigilis</name>
    <dbReference type="NCBI Taxonomy" id="572480"/>
    <lineage>
        <taxon>Bacteria</taxon>
        <taxon>Pseudomonadati</taxon>
        <taxon>Campylobacterota</taxon>
        <taxon>Epsilonproteobacteria</taxon>
        <taxon>Campylobacterales</taxon>
        <taxon>Arcobacteraceae</taxon>
        <taxon>Arcobacter</taxon>
    </lineage>
</organism>
<feature type="domain" description="GspD-like N0" evidence="7">
    <location>
        <begin position="25"/>
        <end position="94"/>
    </location>
</feature>
<dbReference type="eggNOG" id="COG1450">
    <property type="taxonomic scope" value="Bacteria"/>
</dbReference>
<evidence type="ECO:0000259" key="7">
    <source>
        <dbReference type="Pfam" id="PF21305"/>
    </source>
</evidence>
<dbReference type="HOGENOM" id="CLU_006756_3_2_7"/>
<keyword evidence="2" id="KW-0812">Transmembrane</keyword>
<dbReference type="InterPro" id="IPR050810">
    <property type="entry name" value="Bact_Secretion_Sys_Channel"/>
</dbReference>
<gene>
    <name evidence="8" type="ordered locus">Arnit_2299</name>
</gene>
<dbReference type="PANTHER" id="PTHR30332">
    <property type="entry name" value="PROBABLE GENERAL SECRETION PATHWAY PROTEIN D"/>
    <property type="match status" value="1"/>
</dbReference>
<dbReference type="InterPro" id="IPR001775">
    <property type="entry name" value="GspD/PilQ"/>
</dbReference>
<protein>
    <submittedName>
        <fullName evidence="8">Type II and III secretion system protein</fullName>
    </submittedName>
</protein>
<feature type="domain" description="Type II/III secretion system secretin-like" evidence="6">
    <location>
        <begin position="252"/>
        <end position="409"/>
    </location>
</feature>
<comment type="similarity">
    <text evidence="5">Belongs to the bacterial secretin family.</text>
</comment>
<reference evidence="8 9" key="1">
    <citation type="journal article" date="2010" name="Stand. Genomic Sci.">
        <title>Complete genome sequence of Arcobacter nitrofigilis type strain (CI).</title>
        <authorList>
            <person name="Pati A."/>
            <person name="Gronow S."/>
            <person name="Lapidus A."/>
            <person name="Copeland A."/>
            <person name="Glavina Del Rio T."/>
            <person name="Nolan M."/>
            <person name="Lucas S."/>
            <person name="Tice H."/>
            <person name="Cheng J.F."/>
            <person name="Han C."/>
            <person name="Chertkov O."/>
            <person name="Bruce D."/>
            <person name="Tapia R."/>
            <person name="Goodwin L."/>
            <person name="Pitluck S."/>
            <person name="Liolios K."/>
            <person name="Ivanova N."/>
            <person name="Mavromatis K."/>
            <person name="Chen A."/>
            <person name="Palaniappan K."/>
            <person name="Land M."/>
            <person name="Hauser L."/>
            <person name="Chang Y.J."/>
            <person name="Jeffries C.D."/>
            <person name="Detter J.C."/>
            <person name="Rohde M."/>
            <person name="Goker M."/>
            <person name="Bristow J."/>
            <person name="Eisen J.A."/>
            <person name="Markowitz V."/>
            <person name="Hugenholtz P."/>
            <person name="Klenk H.P."/>
            <person name="Kyrpides N.C."/>
        </authorList>
    </citation>
    <scope>NUCLEOTIDE SEQUENCE [LARGE SCALE GENOMIC DNA]</scope>
    <source>
        <strain evidence="9">ATCC 33309 / DSM 7299 / CCUG 15893 / LMG 7604 / NCTC 12251 / CI</strain>
    </source>
</reference>
<dbReference type="Proteomes" id="UP000000939">
    <property type="component" value="Chromosome"/>
</dbReference>
<sequence length="468" mass="52592" precursor="true">MKIIILILLIFTIGAKANNSEYININFKDLDIEEFIKITSKQLDKNIFYLGKIEGKVDFVTNKSIKKQKLLELLKFTLLKKGYVLKDEGAIFKIENINAPLNSQEKIIEIMPIQNLEAQNVLKVLDKIYPNKKSNTNPLITIENDTNSLIIVGSKSDTEIIKKFINKIDISNPQIYIKAKIVEISETKTKEVGLEYGLNGFNKYSSTNLSTFSSSFNSLSNTAINFSEFSTFGFDLNSLSKGLNLSATINFLKQNQAIDVISEPSILCINNKESSIYVGETKSFKTGQTTNTSGTTESFKREEVGLRLKVKPRISDNKIILQINTVLEDVKESTTSENLDTSKKEVITTAILNNAESVIIGGLIKTKKFQTESGLPVLKDIPILGTLFKNEKYINDKMNLVVIITPYIVPKDSTLSIIKSKVDYLQSLEDVYVNSLIKKLEEKRTEKKSLEKISSSNALEKIYTNVEN</sequence>
<proteinExistence type="inferred from homology"/>